<organism evidence="2 3">
    <name type="scientific">Deinococcus knuensis</name>
    <dbReference type="NCBI Taxonomy" id="1837380"/>
    <lineage>
        <taxon>Bacteria</taxon>
        <taxon>Thermotogati</taxon>
        <taxon>Deinococcota</taxon>
        <taxon>Deinococci</taxon>
        <taxon>Deinococcales</taxon>
        <taxon>Deinococcaceae</taxon>
        <taxon>Deinococcus</taxon>
    </lineage>
</organism>
<name>A0ABQ2SFC0_9DEIO</name>
<reference evidence="3" key="1">
    <citation type="journal article" date="2019" name="Int. J. Syst. Evol. Microbiol.">
        <title>The Global Catalogue of Microorganisms (GCM) 10K type strain sequencing project: providing services to taxonomists for standard genome sequencing and annotation.</title>
        <authorList>
            <consortium name="The Broad Institute Genomics Platform"/>
            <consortium name="The Broad Institute Genome Sequencing Center for Infectious Disease"/>
            <person name="Wu L."/>
            <person name="Ma J."/>
        </authorList>
    </citation>
    <scope>NUCLEOTIDE SEQUENCE [LARGE SCALE GENOMIC DNA]</scope>
    <source>
        <strain evidence="3">JCM 31406</strain>
    </source>
</reference>
<evidence type="ECO:0000313" key="3">
    <source>
        <dbReference type="Proteomes" id="UP000620633"/>
    </source>
</evidence>
<sequence>MAVPARYPPTKPEKYLPSANVGSPCPPGVGGWGVGKPQPDNLYSSQITPPAINPAPVPTSSAVSPSFSRPASTA</sequence>
<evidence type="ECO:0000313" key="2">
    <source>
        <dbReference type="EMBL" id="GGS16628.1"/>
    </source>
</evidence>
<evidence type="ECO:0000256" key="1">
    <source>
        <dbReference type="SAM" id="MobiDB-lite"/>
    </source>
</evidence>
<feature type="region of interest" description="Disordered" evidence="1">
    <location>
        <begin position="1"/>
        <end position="74"/>
    </location>
</feature>
<feature type="compositionally biased region" description="Low complexity" evidence="1">
    <location>
        <begin position="58"/>
        <end position="74"/>
    </location>
</feature>
<feature type="compositionally biased region" description="Pro residues" evidence="1">
    <location>
        <begin position="1"/>
        <end position="10"/>
    </location>
</feature>
<dbReference type="EMBL" id="BMQO01000001">
    <property type="protein sequence ID" value="GGS16628.1"/>
    <property type="molecule type" value="Genomic_DNA"/>
</dbReference>
<protein>
    <submittedName>
        <fullName evidence="2">Uncharacterized protein</fullName>
    </submittedName>
</protein>
<gene>
    <name evidence="2" type="ORF">GCM10008961_05310</name>
</gene>
<accession>A0ABQ2SFC0</accession>
<comment type="caution">
    <text evidence="2">The sequence shown here is derived from an EMBL/GenBank/DDBJ whole genome shotgun (WGS) entry which is preliminary data.</text>
</comment>
<proteinExistence type="predicted"/>
<dbReference type="Proteomes" id="UP000620633">
    <property type="component" value="Unassembled WGS sequence"/>
</dbReference>
<keyword evidence="3" id="KW-1185">Reference proteome</keyword>